<dbReference type="OrthoDB" id="10041339at2759"/>
<feature type="compositionally biased region" description="Basic residues" evidence="11">
    <location>
        <begin position="211"/>
        <end position="227"/>
    </location>
</feature>
<evidence type="ECO:0000256" key="5">
    <source>
        <dbReference type="ARBA" id="ARBA00023015"/>
    </source>
</evidence>
<dbReference type="Proteomes" id="UP000085678">
    <property type="component" value="Unplaced"/>
</dbReference>
<evidence type="ECO:0000256" key="9">
    <source>
        <dbReference type="ARBA" id="ARBA00023329"/>
    </source>
</evidence>
<dbReference type="GO" id="GO:0005776">
    <property type="term" value="C:autophagosome"/>
    <property type="evidence" value="ECO:0007669"/>
    <property type="project" value="UniProtKB-SubCell"/>
</dbReference>
<evidence type="ECO:0000256" key="7">
    <source>
        <dbReference type="ARBA" id="ARBA00023163"/>
    </source>
</evidence>
<keyword evidence="7" id="KW-0804">Transcription</keyword>
<feature type="compositionally biased region" description="Low complexity" evidence="11">
    <location>
        <begin position="39"/>
        <end position="58"/>
    </location>
</feature>
<sequence length="258" mass="28200">MLSGLSNLIFGAGPEEAPHEAVDLKTTLAENEWVLVDRTNTSSTTTTTTSSSSTLTCTARVESQTPPPFSPSQVPLPSQTDNVPHIIKQRDHSNSSRDSQGSRGSSGHAQPDHQSPWDSWLVTPPPCFTAGSGRLETGPMENLLIEHPSMSVYGPRPRGSSTGADDSLDSESSTENEQNRPVIHRPPHRPRAVAARAGLVAAQAQSVKSMQRSHHQVTTRNLRKKQLTRANQVHERFSNAKALHQRKIKQPGTRKQQH</sequence>
<dbReference type="RefSeq" id="XP_013413305.1">
    <property type="nucleotide sequence ID" value="XM_013557851.1"/>
</dbReference>
<keyword evidence="12" id="KW-1185">Reference proteome</keyword>
<keyword evidence="5" id="KW-0805">Transcription regulation</keyword>
<feature type="region of interest" description="Disordered" evidence="11">
    <location>
        <begin position="39"/>
        <end position="135"/>
    </location>
</feature>
<dbReference type="PANTHER" id="PTHR31671">
    <property type="entry name" value="DIABETES AND OBESITY REGULATED, ISOFORM G"/>
    <property type="match status" value="1"/>
</dbReference>
<dbReference type="GO" id="GO:0005829">
    <property type="term" value="C:cytosol"/>
    <property type="evidence" value="ECO:0007669"/>
    <property type="project" value="UniProtKB-SubCell"/>
</dbReference>
<evidence type="ECO:0000256" key="6">
    <source>
        <dbReference type="ARBA" id="ARBA00023159"/>
    </source>
</evidence>
<dbReference type="KEGG" id="lak:106175728"/>
<evidence type="ECO:0000256" key="2">
    <source>
        <dbReference type="ARBA" id="ARBA00004514"/>
    </source>
</evidence>
<keyword evidence="9" id="KW-0968">Cytoplasmic vesicle</keyword>
<evidence type="ECO:0000256" key="3">
    <source>
        <dbReference type="ARBA" id="ARBA00022490"/>
    </source>
</evidence>
<dbReference type="Pfam" id="PF14839">
    <property type="entry name" value="DOR"/>
    <property type="match status" value="1"/>
</dbReference>
<evidence type="ECO:0000313" key="15">
    <source>
        <dbReference type="RefSeq" id="XP_013413307.1"/>
    </source>
</evidence>
<keyword evidence="3" id="KW-0963">Cytoplasm</keyword>
<protein>
    <submittedName>
        <fullName evidence="13 14">Tumor protein p53-inducible nuclear protein 2 isoform X1</fullName>
    </submittedName>
</protein>
<dbReference type="PANTHER" id="PTHR31671:SF3">
    <property type="entry name" value="DIABETES AND OBESITY REGULATED, ISOFORM G"/>
    <property type="match status" value="1"/>
</dbReference>
<proteinExistence type="predicted"/>
<reference evidence="13 14" key="1">
    <citation type="submission" date="2025-04" db="UniProtKB">
        <authorList>
            <consortium name="RefSeq"/>
        </authorList>
    </citation>
    <scope>IDENTIFICATION</scope>
    <source>
        <tissue evidence="13 14">Gonads</tissue>
    </source>
</reference>
<evidence type="ECO:0000256" key="4">
    <source>
        <dbReference type="ARBA" id="ARBA00023006"/>
    </source>
</evidence>
<dbReference type="GO" id="GO:0031410">
    <property type="term" value="C:cytoplasmic vesicle"/>
    <property type="evidence" value="ECO:0007669"/>
    <property type="project" value="UniProtKB-KW"/>
</dbReference>
<evidence type="ECO:0000313" key="13">
    <source>
        <dbReference type="RefSeq" id="XP_013413305.1"/>
    </source>
</evidence>
<dbReference type="GeneID" id="106175728"/>
<dbReference type="STRING" id="7574.A0A1S3JSE2"/>
<accession>A0A1S3JSE2</accession>
<dbReference type="RefSeq" id="XP_013413307.1">
    <property type="nucleotide sequence ID" value="XM_013557853.1"/>
</dbReference>
<dbReference type="GO" id="GO:0016604">
    <property type="term" value="C:nuclear body"/>
    <property type="evidence" value="ECO:0007669"/>
    <property type="project" value="UniProtKB-SubCell"/>
</dbReference>
<dbReference type="AlphaFoldDB" id="A0A1S3JSE2"/>
<dbReference type="RefSeq" id="XP_013413306.1">
    <property type="nucleotide sequence ID" value="XM_013557852.1"/>
</dbReference>
<evidence type="ECO:0000256" key="8">
    <source>
        <dbReference type="ARBA" id="ARBA00023242"/>
    </source>
</evidence>
<dbReference type="GO" id="GO:0000045">
    <property type="term" value="P:autophagosome assembly"/>
    <property type="evidence" value="ECO:0007669"/>
    <property type="project" value="TreeGrafter"/>
</dbReference>
<name>A0A1S3JSE2_LINAN</name>
<evidence type="ECO:0000313" key="12">
    <source>
        <dbReference type="Proteomes" id="UP000085678"/>
    </source>
</evidence>
<evidence type="ECO:0000256" key="1">
    <source>
        <dbReference type="ARBA" id="ARBA00004419"/>
    </source>
</evidence>
<dbReference type="InterPro" id="IPR029431">
    <property type="entry name" value="TP53INP"/>
</dbReference>
<gene>
    <name evidence="13 14 15" type="primary">LOC106175728</name>
</gene>
<feature type="region of interest" description="Disordered" evidence="11">
    <location>
        <begin position="148"/>
        <end position="188"/>
    </location>
</feature>
<dbReference type="GO" id="GO:0045893">
    <property type="term" value="P:positive regulation of DNA-templated transcription"/>
    <property type="evidence" value="ECO:0007669"/>
    <property type="project" value="TreeGrafter"/>
</dbReference>
<feature type="region of interest" description="Disordered" evidence="11">
    <location>
        <begin position="206"/>
        <end position="258"/>
    </location>
</feature>
<keyword evidence="8" id="KW-0539">Nucleus</keyword>
<evidence type="ECO:0000256" key="11">
    <source>
        <dbReference type="SAM" id="MobiDB-lite"/>
    </source>
</evidence>
<feature type="compositionally biased region" description="Low complexity" evidence="11">
    <location>
        <begin position="96"/>
        <end position="107"/>
    </location>
</feature>
<keyword evidence="6" id="KW-0010">Activator</keyword>
<organism evidence="12 13">
    <name type="scientific">Lingula anatina</name>
    <name type="common">Brachiopod</name>
    <name type="synonym">Lingula unguis</name>
    <dbReference type="NCBI Taxonomy" id="7574"/>
    <lineage>
        <taxon>Eukaryota</taxon>
        <taxon>Metazoa</taxon>
        <taxon>Spiralia</taxon>
        <taxon>Lophotrochozoa</taxon>
        <taxon>Brachiopoda</taxon>
        <taxon>Linguliformea</taxon>
        <taxon>Lingulata</taxon>
        <taxon>Lingulida</taxon>
        <taxon>Linguloidea</taxon>
        <taxon>Lingulidae</taxon>
        <taxon>Lingula</taxon>
    </lineage>
</organism>
<evidence type="ECO:0000313" key="14">
    <source>
        <dbReference type="RefSeq" id="XP_013413306.1"/>
    </source>
</evidence>
<evidence type="ECO:0000256" key="10">
    <source>
        <dbReference type="ARBA" id="ARBA00034306"/>
    </source>
</evidence>
<keyword evidence="4" id="KW-0072">Autophagy</keyword>
<comment type="subcellular location">
    <subcellularLocation>
        <location evidence="2">Cytoplasm</location>
        <location evidence="2">Cytosol</location>
    </subcellularLocation>
    <subcellularLocation>
        <location evidence="1">Cytoplasmic vesicle</location>
        <location evidence="1">Autophagosome</location>
    </subcellularLocation>
    <subcellularLocation>
        <location evidence="10">Nucleus</location>
        <location evidence="10">Nuclear body</location>
    </subcellularLocation>
</comment>